<dbReference type="PROSITE" id="PS50292">
    <property type="entry name" value="PEROXIDASE_3"/>
    <property type="match status" value="2"/>
</dbReference>
<dbReference type="PANTHER" id="PTHR11475:SF134">
    <property type="entry name" value="LD42267P"/>
    <property type="match status" value="1"/>
</dbReference>
<evidence type="ECO:0000256" key="3">
    <source>
        <dbReference type="SAM" id="SignalP"/>
    </source>
</evidence>
<keyword evidence="2" id="KW-0408">Iron</keyword>
<dbReference type="InterPro" id="IPR019791">
    <property type="entry name" value="Haem_peroxidase_animal"/>
</dbReference>
<keyword evidence="2" id="KW-0479">Metal-binding</keyword>
<feature type="signal peptide" evidence="3">
    <location>
        <begin position="1"/>
        <end position="21"/>
    </location>
</feature>
<dbReference type="FunFam" id="1.10.640.10:FF:000012">
    <property type="entry name" value="Blast:Peroxidasin homolog"/>
    <property type="match status" value="1"/>
</dbReference>
<dbReference type="FunFam" id="1.10.640.10:FF:000006">
    <property type="entry name" value="Double oxidase: two peroxidase domains"/>
    <property type="match status" value="1"/>
</dbReference>
<dbReference type="PRINTS" id="PR00457">
    <property type="entry name" value="ANPEROXIDASE"/>
</dbReference>
<evidence type="ECO:0000256" key="1">
    <source>
        <dbReference type="ARBA" id="ARBA00022559"/>
    </source>
</evidence>
<evidence type="ECO:0000313" key="4">
    <source>
        <dbReference type="EMBL" id="KAG5674255.1"/>
    </source>
</evidence>
<keyword evidence="3" id="KW-0732">Signal</keyword>
<dbReference type="EMBL" id="JADBJN010000002">
    <property type="protein sequence ID" value="KAG5674255.1"/>
    <property type="molecule type" value="Genomic_DNA"/>
</dbReference>
<feature type="chain" id="PRO_5039896332" evidence="3">
    <location>
        <begin position="22"/>
        <end position="1393"/>
    </location>
</feature>
<dbReference type="GO" id="GO:0046872">
    <property type="term" value="F:metal ion binding"/>
    <property type="evidence" value="ECO:0007669"/>
    <property type="project" value="UniProtKB-KW"/>
</dbReference>
<dbReference type="GO" id="GO:0020037">
    <property type="term" value="F:heme binding"/>
    <property type="evidence" value="ECO:0007669"/>
    <property type="project" value="InterPro"/>
</dbReference>
<comment type="caution">
    <text evidence="4">The sequence shown here is derived from an EMBL/GenBank/DDBJ whole genome shotgun (WGS) entry which is preliminary data.</text>
</comment>
<organism evidence="4 5">
    <name type="scientific">Polypedilum vanderplanki</name>
    <name type="common">Sleeping chironomid midge</name>
    <dbReference type="NCBI Taxonomy" id="319348"/>
    <lineage>
        <taxon>Eukaryota</taxon>
        <taxon>Metazoa</taxon>
        <taxon>Ecdysozoa</taxon>
        <taxon>Arthropoda</taxon>
        <taxon>Hexapoda</taxon>
        <taxon>Insecta</taxon>
        <taxon>Pterygota</taxon>
        <taxon>Neoptera</taxon>
        <taxon>Endopterygota</taxon>
        <taxon>Diptera</taxon>
        <taxon>Nematocera</taxon>
        <taxon>Chironomoidea</taxon>
        <taxon>Chironomidae</taxon>
        <taxon>Chironominae</taxon>
        <taxon>Polypedilum</taxon>
        <taxon>Polypedilum</taxon>
    </lineage>
</organism>
<dbReference type="PANTHER" id="PTHR11475">
    <property type="entry name" value="OXIDASE/PEROXIDASE"/>
    <property type="match status" value="1"/>
</dbReference>
<dbReference type="SUPFAM" id="SSF48113">
    <property type="entry name" value="Heme-dependent peroxidases"/>
    <property type="match status" value="2"/>
</dbReference>
<keyword evidence="5" id="KW-1185">Reference proteome</keyword>
<dbReference type="Pfam" id="PF03098">
    <property type="entry name" value="An_peroxidase"/>
    <property type="match status" value="4"/>
</dbReference>
<dbReference type="GO" id="GO:0004601">
    <property type="term" value="F:peroxidase activity"/>
    <property type="evidence" value="ECO:0007669"/>
    <property type="project" value="UniProtKB-KW"/>
</dbReference>
<dbReference type="InterPro" id="IPR010255">
    <property type="entry name" value="Haem_peroxidase_sf"/>
</dbReference>
<dbReference type="InterPro" id="IPR037120">
    <property type="entry name" value="Haem_peroxidase_sf_animal"/>
</dbReference>
<keyword evidence="1" id="KW-0560">Oxidoreductase</keyword>
<dbReference type="Proteomes" id="UP001107558">
    <property type="component" value="Chromosome 2"/>
</dbReference>
<evidence type="ECO:0000256" key="2">
    <source>
        <dbReference type="PIRSR" id="PIRSR619791-2"/>
    </source>
</evidence>
<dbReference type="CDD" id="cd09823">
    <property type="entry name" value="peroxinectin_like"/>
    <property type="match status" value="1"/>
</dbReference>
<accession>A0A9J6BWI1</accession>
<gene>
    <name evidence="4" type="ORF">PVAND_004235</name>
</gene>
<reference evidence="4" key="1">
    <citation type="submission" date="2021-03" db="EMBL/GenBank/DDBJ databases">
        <title>Chromosome level genome of the anhydrobiotic midge Polypedilum vanderplanki.</title>
        <authorList>
            <person name="Yoshida Y."/>
            <person name="Kikawada T."/>
            <person name="Gusev O."/>
        </authorList>
    </citation>
    <scope>NUCLEOTIDE SEQUENCE</scope>
    <source>
        <strain evidence="4">NIAS01</strain>
        <tissue evidence="4">Whole body or cell culture</tissue>
    </source>
</reference>
<sequence length="1393" mass="155745">MNLISSITILLSIQLVVTTLALQDTISSDLRARARSALLLERLGGNQEECDLVEDQTTCPPSKFRAPTGECNNFNHRFWGARGDIFMRLLAPEYADGKSKPRTSVGSHALPSPDHIIQELQKTIHKNTQHPHITAMLPAWGQLLAYDLAQVFAPQSKFKCCDEQSSVNQEDLAQCYVRTGEDCKEYIRSIPSHDQSCNFHYREQMNAASGFIDGSGLYGATGKEFQALRTFSGGKVDIKACARCNEAGAIGALHVILLKEHNRIADELAKLNTDWSDATLFLEARRALTAEIQHITYNEFLPIVLGQQVVTKDELRLLSRKHYSGYSSTNRAGVFNEAAVSALPAFYSLLPADMMNETVSAEILINTPALMQNFIPVHETFDHEWTPLSLAIQRGRDHGIPAYHHALNLCEARFGHDKDNSFTFDDIESLGMTEERREILEKIYQNAADIDLIVGGLSEIPSPGAVFGSTLTCLLSIQFANLRVSDRFWYENDLPPSSLSLEQLQAVRRVTLSGLLCAADGTKRSQPKAFIRDDPYLNAKISCDHHSGLDLSAWKSQEVEIVIETFDETIESSHVPELEELNSEIVNEAMQRAREKMLNRHRFEYESWLNQGGIDARSPDGTAASFSKANKNALLIANSSHFYELATNELINSLHSIRRRKRQVFDNNLSNGFLQDDFTNSITNVDVNSFVTGTISPITLEPQCEDLTAPCDTKTPFRTLTGYCNNLRNPALGQSLTVFARLLPSAYEDGVSRPRVTATNGQPLPNPRVVSTLIHPDISNLHTRYSLMTMQFAQFLDHDLTMTPIHKGFHESIPSCRSCNSPRTVHPECNPFPVPPRDHYYPEVNVTSGERLCFPFMRSLPGQQSLGPREQINQNTAFLDASQVYGENNCICNKLRGSSGRLNSTIHPIRGKELLPLSPSHPECKSASGYCFIAGDGRASEQPGLTAIHTFFLREHNRIVEGLRGVNPHWTGEQLFQHARRIVSAQNQHITYNEFLPRILSWNAVNLYGLKLLPQGYYKEYNPSCNPAIVTEFAAAAYRIGHSLLRPHIPRLSANHQPIDPPILLRNGFFKTDQLLQPQMLDEIMRGLVSTPMETLDQFVTGEVTNHLFEDVKIPFSGIDLVALNVQRGRDHGIPSYNNYRALCNLKRAQTWEDLSREIPPEVISRLKRIYPSVDDIDLFPGGMSERPLQGGLVGPTFACIIAIQFRQLRKCDRFWYENADPAVRFTETQLTELRKTTLAKIVCENMDNPGDMQRAAFDLPSNFLNPRVPCHSMPQIDLSAWRENVVQGCTIGGKHVGVGESAFPSPCTSCICTNEGPQCASLRITDCAQLAREWPRDVILRDDVCSAQCGLVLQNVGAQANAARIPRSRQQQVSSTNNFQGFKFPDLSQFVG</sequence>
<name>A0A9J6BWI1_POLVA</name>
<keyword evidence="1" id="KW-0575">Peroxidase</keyword>
<protein>
    <submittedName>
        <fullName evidence="4">Uncharacterized protein</fullName>
    </submittedName>
</protein>
<dbReference type="GO" id="GO:0006979">
    <property type="term" value="P:response to oxidative stress"/>
    <property type="evidence" value="ECO:0007669"/>
    <property type="project" value="InterPro"/>
</dbReference>
<proteinExistence type="predicted"/>
<dbReference type="Gene3D" id="1.10.640.10">
    <property type="entry name" value="Haem peroxidase domain superfamily, animal type"/>
    <property type="match status" value="3"/>
</dbReference>
<keyword evidence="2" id="KW-0349">Heme</keyword>
<feature type="binding site" description="axial binding residue" evidence="2">
    <location>
        <position position="1042"/>
    </location>
    <ligand>
        <name>heme b</name>
        <dbReference type="ChEBI" id="CHEBI:60344"/>
    </ligand>
    <ligandPart>
        <name>Fe</name>
        <dbReference type="ChEBI" id="CHEBI:18248"/>
    </ligandPart>
</feature>
<evidence type="ECO:0000313" key="5">
    <source>
        <dbReference type="Proteomes" id="UP001107558"/>
    </source>
</evidence>
<dbReference type="OrthoDB" id="823504at2759"/>